<feature type="signal peptide" evidence="1">
    <location>
        <begin position="1"/>
        <end position="16"/>
    </location>
</feature>
<name>A0A9P9WX47_9PEZI</name>
<dbReference type="EMBL" id="JAFIMR010000002">
    <property type="protein sequence ID" value="KAI1880846.1"/>
    <property type="molecule type" value="Genomic_DNA"/>
</dbReference>
<reference evidence="2" key="1">
    <citation type="submission" date="2021-03" db="EMBL/GenBank/DDBJ databases">
        <title>Revisited historic fungal species revealed as producer of novel bioactive compounds through whole genome sequencing and comparative genomics.</title>
        <authorList>
            <person name="Vignolle G.A."/>
            <person name="Hochenegger N."/>
            <person name="Mach R.L."/>
            <person name="Mach-Aigner A.R."/>
            <person name="Javad Rahimi M."/>
            <person name="Salim K.A."/>
            <person name="Chan C.M."/>
            <person name="Lim L.B.L."/>
            <person name="Cai F."/>
            <person name="Druzhinina I.S."/>
            <person name="U'Ren J.M."/>
            <person name="Derntl C."/>
        </authorList>
    </citation>
    <scope>NUCLEOTIDE SEQUENCE</scope>
    <source>
        <strain evidence="2">TUCIM 5799</strain>
    </source>
</reference>
<proteinExistence type="predicted"/>
<evidence type="ECO:0000256" key="1">
    <source>
        <dbReference type="SAM" id="SignalP"/>
    </source>
</evidence>
<gene>
    <name evidence="2" type="ORF">JX265_001086</name>
</gene>
<comment type="caution">
    <text evidence="2">The sequence shown here is derived from an EMBL/GenBank/DDBJ whole genome shotgun (WGS) entry which is preliminary data.</text>
</comment>
<protein>
    <submittedName>
        <fullName evidence="2">Uncharacterized protein</fullName>
    </submittedName>
</protein>
<keyword evidence="3" id="KW-1185">Reference proteome</keyword>
<feature type="chain" id="PRO_5040284378" evidence="1">
    <location>
        <begin position="17"/>
        <end position="197"/>
    </location>
</feature>
<accession>A0A9P9WX47</accession>
<keyword evidence="1" id="KW-0732">Signal</keyword>
<dbReference type="AlphaFoldDB" id="A0A9P9WX47"/>
<evidence type="ECO:0000313" key="2">
    <source>
        <dbReference type="EMBL" id="KAI1880846.1"/>
    </source>
</evidence>
<dbReference type="Proteomes" id="UP000829685">
    <property type="component" value="Unassembled WGS sequence"/>
</dbReference>
<organism evidence="2 3">
    <name type="scientific">Neoarthrinium moseri</name>
    <dbReference type="NCBI Taxonomy" id="1658444"/>
    <lineage>
        <taxon>Eukaryota</taxon>
        <taxon>Fungi</taxon>
        <taxon>Dikarya</taxon>
        <taxon>Ascomycota</taxon>
        <taxon>Pezizomycotina</taxon>
        <taxon>Sordariomycetes</taxon>
        <taxon>Xylariomycetidae</taxon>
        <taxon>Amphisphaeriales</taxon>
        <taxon>Apiosporaceae</taxon>
        <taxon>Neoarthrinium</taxon>
    </lineage>
</organism>
<sequence>MRLLGTLLLFLGAAHAASQPADIITTIKSFEEDAIKLHKPAREVNCETSRLFVIKKGPLYECIKGLEAAVEKGKAVGSSLEGTEPYGPNKQAHETHKAYVNFSRSHIRLFDLLSEGADTFNISANGHEDRSHAQPKIGKPTYDVLRKVQETIDDLSAFLINTVDVAPYDFDRFVGTLNHSLNTCIGKWKHVCGKKCS</sequence>
<evidence type="ECO:0000313" key="3">
    <source>
        <dbReference type="Proteomes" id="UP000829685"/>
    </source>
</evidence>